<evidence type="ECO:0000313" key="2">
    <source>
        <dbReference type="Proteomes" id="UP000036367"/>
    </source>
</evidence>
<reference evidence="1" key="1">
    <citation type="submission" date="2015-05" db="EMBL/GenBank/DDBJ databases">
        <title>Permanent draft genome of Rhodopirellula islandicus K833.</title>
        <authorList>
            <person name="Kizina J."/>
            <person name="Richter M."/>
            <person name="Glockner F.O."/>
            <person name="Harder J."/>
        </authorList>
    </citation>
    <scope>NUCLEOTIDE SEQUENCE [LARGE SCALE GENOMIC DNA]</scope>
    <source>
        <strain evidence="1">K833</strain>
    </source>
</reference>
<protein>
    <submittedName>
        <fullName evidence="1">Uncharacterized protein</fullName>
    </submittedName>
</protein>
<dbReference type="Proteomes" id="UP000036367">
    <property type="component" value="Unassembled WGS sequence"/>
</dbReference>
<keyword evidence="2" id="KW-1185">Reference proteome</keyword>
<accession>A0A0J1BIZ2</accession>
<name>A0A0J1BIZ2_RHOIS</name>
<comment type="caution">
    <text evidence="1">The sequence shown here is derived from an EMBL/GenBank/DDBJ whole genome shotgun (WGS) entry which is preliminary data.</text>
</comment>
<proteinExistence type="predicted"/>
<organism evidence="1 2">
    <name type="scientific">Rhodopirellula islandica</name>
    <dbReference type="NCBI Taxonomy" id="595434"/>
    <lineage>
        <taxon>Bacteria</taxon>
        <taxon>Pseudomonadati</taxon>
        <taxon>Planctomycetota</taxon>
        <taxon>Planctomycetia</taxon>
        <taxon>Pirellulales</taxon>
        <taxon>Pirellulaceae</taxon>
        <taxon>Rhodopirellula</taxon>
    </lineage>
</organism>
<evidence type="ECO:0000313" key="1">
    <source>
        <dbReference type="EMBL" id="KLU06497.1"/>
    </source>
</evidence>
<dbReference type="AlphaFoldDB" id="A0A0J1BIZ2"/>
<dbReference type="EMBL" id="LECT01000015">
    <property type="protein sequence ID" value="KLU06497.1"/>
    <property type="molecule type" value="Genomic_DNA"/>
</dbReference>
<sequence length="109" mass="11966">MKAVIDAGRIETSSRLTDIAPEGPTFLARGGSPENECENQTVAPDGAGVEDAELLCRVTPAVGIGQGRDEAWHLRAARRNSWGQLFYSGAMHFYAYETHRHRPGRGRRS</sequence>
<dbReference type="PATRIC" id="fig|595434.4.peg.1627"/>
<gene>
    <name evidence="1" type="ORF">RISK_001708</name>
</gene>
<dbReference type="STRING" id="595434.RISK_001708"/>